<proteinExistence type="inferred from homology"/>
<evidence type="ECO:0000256" key="5">
    <source>
        <dbReference type="ARBA" id="ARBA00022691"/>
    </source>
</evidence>
<keyword evidence="5 6" id="KW-0949">S-adenosyl-L-methionine</keyword>
<dbReference type="PANTHER" id="PTHR13393">
    <property type="entry name" value="SAM-DEPENDENT METHYLTRANSFERASE"/>
    <property type="match status" value="1"/>
</dbReference>
<keyword evidence="2 6" id="KW-0698">rRNA processing</keyword>
<dbReference type="PANTHER" id="PTHR13393:SF0">
    <property type="entry name" value="RNA N6-ADENOSINE-METHYLTRANSFERASE METTL16"/>
    <property type="match status" value="1"/>
</dbReference>
<evidence type="ECO:0000313" key="8">
    <source>
        <dbReference type="Proteomes" id="UP000651208"/>
    </source>
</evidence>
<evidence type="ECO:0000256" key="2">
    <source>
        <dbReference type="ARBA" id="ARBA00022552"/>
    </source>
</evidence>
<keyword evidence="4 6" id="KW-0808">Transferase</keyword>
<name>A0ABR7QX44_9GAMM</name>
<comment type="subcellular location">
    <subcellularLocation>
        <location evidence="6">Cytoplasm</location>
    </subcellularLocation>
</comment>
<comment type="catalytic activity">
    <reaction evidence="6">
        <text>adenosine(1618) in 23S rRNA + S-adenosyl-L-methionine = N(6)-methyladenosine(1618) in 23S rRNA + S-adenosyl-L-homocysteine + H(+)</text>
        <dbReference type="Rhea" id="RHEA:16497"/>
        <dbReference type="Rhea" id="RHEA-COMP:10229"/>
        <dbReference type="Rhea" id="RHEA-COMP:10231"/>
        <dbReference type="ChEBI" id="CHEBI:15378"/>
        <dbReference type="ChEBI" id="CHEBI:57856"/>
        <dbReference type="ChEBI" id="CHEBI:59789"/>
        <dbReference type="ChEBI" id="CHEBI:74411"/>
        <dbReference type="ChEBI" id="CHEBI:74449"/>
        <dbReference type="EC" id="2.1.1.181"/>
    </reaction>
</comment>
<keyword evidence="8" id="KW-1185">Reference proteome</keyword>
<dbReference type="NCBIfam" id="NF008725">
    <property type="entry name" value="PRK11727.1"/>
    <property type="match status" value="1"/>
</dbReference>
<evidence type="ECO:0000256" key="3">
    <source>
        <dbReference type="ARBA" id="ARBA00022603"/>
    </source>
</evidence>
<dbReference type="CDD" id="cd02440">
    <property type="entry name" value="AdoMet_MTases"/>
    <property type="match status" value="1"/>
</dbReference>
<dbReference type="Pfam" id="PF05971">
    <property type="entry name" value="Methyltransf_10"/>
    <property type="match status" value="1"/>
</dbReference>
<dbReference type="InterPro" id="IPR029063">
    <property type="entry name" value="SAM-dependent_MTases_sf"/>
</dbReference>
<comment type="caution">
    <text evidence="7">The sequence shown here is derived from an EMBL/GenBank/DDBJ whole genome shotgun (WGS) entry which is preliminary data.</text>
</comment>
<dbReference type="Proteomes" id="UP000651208">
    <property type="component" value="Unassembled WGS sequence"/>
</dbReference>
<keyword evidence="1 6" id="KW-0963">Cytoplasm</keyword>
<comment type="similarity">
    <text evidence="6">Belongs to the methyltransferase superfamily. METTL16/RlmF family.</text>
</comment>
<evidence type="ECO:0000313" key="7">
    <source>
        <dbReference type="EMBL" id="MBC9130533.1"/>
    </source>
</evidence>
<dbReference type="EC" id="2.1.1.181" evidence="6"/>
<dbReference type="HAMAP" id="MF_01848">
    <property type="entry name" value="23SrRNA_methyltr_F"/>
    <property type="match status" value="1"/>
</dbReference>
<keyword evidence="3 6" id="KW-0489">Methyltransferase</keyword>
<dbReference type="InterPro" id="IPR010286">
    <property type="entry name" value="METTL16/RlmF"/>
</dbReference>
<sequence length="327" mass="37491">MNMNRSNIKSFKSQLHPRNRHRNGYDFQTLMAILPEFSQYVSHNQYGNLSIDFSDPNAVKLLNKALLLQFYRINYWDIPKDYLCPPIPGRADYIHYLADLLAQDNQGKIPKGRGIRVLDIGIGANVIYPIIGHAEYGWSFIGSDINQTVIKLAKQIAHANENLSSALECRWQKDNQHIFKNVINLHERFALTLCNPPFHASLSEAQAATQRKLFNLGKSFDPAKQPMQNFGGQNSELWCKGGEVAFIGKMIQESTLYKQHCLWFSSLISKKDSLAIIKRKLKQINAQDVITVPMAQGQKISRFIAWSFYTSQQRQQLLGQWQHTSHE</sequence>
<accession>A0ABR7QX44</accession>
<dbReference type="PIRSF" id="PIRSF029038">
    <property type="entry name" value="Mtase_YbiN_prd"/>
    <property type="match status" value="1"/>
</dbReference>
<organism evidence="7 8">
    <name type="scientific">Frischella japonica</name>
    <dbReference type="NCBI Taxonomy" id="2741544"/>
    <lineage>
        <taxon>Bacteria</taxon>
        <taxon>Pseudomonadati</taxon>
        <taxon>Pseudomonadota</taxon>
        <taxon>Gammaproteobacteria</taxon>
        <taxon>Orbales</taxon>
        <taxon>Orbaceae</taxon>
        <taxon>Frischella</taxon>
    </lineage>
</organism>
<dbReference type="GO" id="GO:0052907">
    <property type="term" value="F:23S rRNA (adenine(1618)-N(6))-methyltransferase activity"/>
    <property type="evidence" value="ECO:0007669"/>
    <property type="project" value="UniProtKB-EC"/>
</dbReference>
<evidence type="ECO:0000256" key="1">
    <source>
        <dbReference type="ARBA" id="ARBA00022490"/>
    </source>
</evidence>
<dbReference type="InterPro" id="IPR016909">
    <property type="entry name" value="rRNA_lsu_MeTfrase_F"/>
</dbReference>
<reference evidence="7 8" key="1">
    <citation type="submission" date="2020-06" db="EMBL/GenBank/DDBJ databases">
        <title>Frischella cerana isolated from Apis cerana gut homogenate.</title>
        <authorList>
            <person name="Wolter L.A."/>
            <person name="Suenami S."/>
            <person name="Miyazaki R."/>
        </authorList>
    </citation>
    <scope>NUCLEOTIDE SEQUENCE [LARGE SCALE GENOMIC DNA]</scope>
    <source>
        <strain evidence="7 8">Ac13</strain>
    </source>
</reference>
<dbReference type="SUPFAM" id="SSF53335">
    <property type="entry name" value="S-adenosyl-L-methionine-dependent methyltransferases"/>
    <property type="match status" value="1"/>
</dbReference>
<dbReference type="EMBL" id="JABURY010000010">
    <property type="protein sequence ID" value="MBC9130533.1"/>
    <property type="molecule type" value="Genomic_DNA"/>
</dbReference>
<evidence type="ECO:0000256" key="6">
    <source>
        <dbReference type="HAMAP-Rule" id="MF_01848"/>
    </source>
</evidence>
<dbReference type="Gene3D" id="3.40.50.150">
    <property type="entry name" value="Vaccinia Virus protein VP39"/>
    <property type="match status" value="1"/>
</dbReference>
<evidence type="ECO:0000256" key="4">
    <source>
        <dbReference type="ARBA" id="ARBA00022679"/>
    </source>
</evidence>
<comment type="function">
    <text evidence="6">Specifically methylates the adenine in position 1618 of 23S rRNA.</text>
</comment>
<gene>
    <name evidence="6 7" type="primary">rlmF</name>
    <name evidence="7" type="ORF">FcAc13_04335</name>
</gene>
<protein>
    <recommendedName>
        <fullName evidence="6">Ribosomal RNA large subunit methyltransferase F</fullName>
        <ecNumber evidence="6">2.1.1.181</ecNumber>
    </recommendedName>
    <alternativeName>
        <fullName evidence="6">23S rRNA mA1618 methyltransferase</fullName>
    </alternativeName>
    <alternativeName>
        <fullName evidence="6">rRNA adenine N-6-methyltransferase</fullName>
    </alternativeName>
</protein>